<dbReference type="EMBL" id="KN835434">
    <property type="protein sequence ID" value="KIK37709.1"/>
    <property type="molecule type" value="Genomic_DNA"/>
</dbReference>
<evidence type="ECO:0000313" key="2">
    <source>
        <dbReference type="Proteomes" id="UP000054485"/>
    </source>
</evidence>
<reference evidence="2" key="2">
    <citation type="submission" date="2015-01" db="EMBL/GenBank/DDBJ databases">
        <title>Evolutionary Origins and Diversification of the Mycorrhizal Mutualists.</title>
        <authorList>
            <consortium name="DOE Joint Genome Institute"/>
            <consortium name="Mycorrhizal Genomics Consortium"/>
            <person name="Kohler A."/>
            <person name="Kuo A."/>
            <person name="Nagy L.G."/>
            <person name="Floudas D."/>
            <person name="Copeland A."/>
            <person name="Barry K.W."/>
            <person name="Cichocki N."/>
            <person name="Veneault-Fourrey C."/>
            <person name="LaButti K."/>
            <person name="Lindquist E.A."/>
            <person name="Lipzen A."/>
            <person name="Lundell T."/>
            <person name="Morin E."/>
            <person name="Murat C."/>
            <person name="Riley R."/>
            <person name="Ohm R."/>
            <person name="Sun H."/>
            <person name="Tunlid A."/>
            <person name="Henrissat B."/>
            <person name="Grigoriev I.V."/>
            <person name="Hibbett D.S."/>
            <person name="Martin F."/>
        </authorList>
    </citation>
    <scope>NUCLEOTIDE SEQUENCE [LARGE SCALE GENOMIC DNA]</scope>
    <source>
        <strain evidence="2">UH-Slu-Lm8-n1</strain>
    </source>
</reference>
<dbReference type="AlphaFoldDB" id="A0A0D0AHV1"/>
<accession>A0A0D0AHV1</accession>
<keyword evidence="2" id="KW-1185">Reference proteome</keyword>
<gene>
    <name evidence="1" type="ORF">CY34DRAFT_810094</name>
</gene>
<evidence type="ECO:0000313" key="1">
    <source>
        <dbReference type="EMBL" id="KIK37709.1"/>
    </source>
</evidence>
<protein>
    <submittedName>
        <fullName evidence="1">Uncharacterized protein</fullName>
    </submittedName>
</protein>
<dbReference type="HOGENOM" id="CLU_2514144_0_0_1"/>
<reference evidence="1 2" key="1">
    <citation type="submission" date="2014-04" db="EMBL/GenBank/DDBJ databases">
        <authorList>
            <consortium name="DOE Joint Genome Institute"/>
            <person name="Kuo A."/>
            <person name="Ruytinx J."/>
            <person name="Rineau F."/>
            <person name="Colpaert J."/>
            <person name="Kohler A."/>
            <person name="Nagy L.G."/>
            <person name="Floudas D."/>
            <person name="Copeland A."/>
            <person name="Barry K.W."/>
            <person name="Cichocki N."/>
            <person name="Veneault-Fourrey C."/>
            <person name="LaButti K."/>
            <person name="Lindquist E.A."/>
            <person name="Lipzen A."/>
            <person name="Lundell T."/>
            <person name="Morin E."/>
            <person name="Murat C."/>
            <person name="Sun H."/>
            <person name="Tunlid A."/>
            <person name="Henrissat B."/>
            <person name="Grigoriev I.V."/>
            <person name="Hibbett D.S."/>
            <person name="Martin F."/>
            <person name="Nordberg H.P."/>
            <person name="Cantor M.N."/>
            <person name="Hua S.X."/>
        </authorList>
    </citation>
    <scope>NUCLEOTIDE SEQUENCE [LARGE SCALE GENOMIC DNA]</scope>
    <source>
        <strain evidence="1 2">UH-Slu-Lm8-n1</strain>
    </source>
</reference>
<organism evidence="1 2">
    <name type="scientific">Suillus luteus UH-Slu-Lm8-n1</name>
    <dbReference type="NCBI Taxonomy" id="930992"/>
    <lineage>
        <taxon>Eukaryota</taxon>
        <taxon>Fungi</taxon>
        <taxon>Dikarya</taxon>
        <taxon>Basidiomycota</taxon>
        <taxon>Agaricomycotina</taxon>
        <taxon>Agaricomycetes</taxon>
        <taxon>Agaricomycetidae</taxon>
        <taxon>Boletales</taxon>
        <taxon>Suillineae</taxon>
        <taxon>Suillaceae</taxon>
        <taxon>Suillus</taxon>
    </lineage>
</organism>
<sequence>MQKARYLSALLAAVVDVAFSNLHSGVRTHLLSLSALSLYMHHWPQWLAIKWVMTNLHVRAECCSADASLVPLPLAMPPQASGQFT</sequence>
<dbReference type="Proteomes" id="UP000054485">
    <property type="component" value="Unassembled WGS sequence"/>
</dbReference>
<name>A0A0D0AHV1_9AGAM</name>
<proteinExistence type="predicted"/>
<dbReference type="InParanoid" id="A0A0D0AHV1"/>